<dbReference type="PROSITE" id="PS51257">
    <property type="entry name" value="PROKAR_LIPOPROTEIN"/>
    <property type="match status" value="1"/>
</dbReference>
<evidence type="ECO:0000313" key="1">
    <source>
        <dbReference type="EMBL" id="WVX79123.1"/>
    </source>
</evidence>
<accession>A0ABZ2C778</accession>
<name>A0ABZ2C778_9BACI</name>
<reference evidence="1 2" key="1">
    <citation type="submission" date="2023-10" db="EMBL/GenBank/DDBJ databases">
        <title>Niallia locisalis sp.nov. isolated from a salt pond sample.</title>
        <authorList>
            <person name="Li X.-J."/>
            <person name="Dong L."/>
        </authorList>
    </citation>
    <scope>NUCLEOTIDE SEQUENCE [LARGE SCALE GENOMIC DNA]</scope>
    <source>
        <strain evidence="1 2">DSM 29761</strain>
    </source>
</reference>
<proteinExistence type="predicted"/>
<dbReference type="Proteomes" id="UP001357223">
    <property type="component" value="Chromosome"/>
</dbReference>
<dbReference type="RefSeq" id="WP_338448056.1">
    <property type="nucleotide sequence ID" value="NZ_CP137640.1"/>
</dbReference>
<organism evidence="1 2">
    <name type="scientific">Niallia oryzisoli</name>
    <dbReference type="NCBI Taxonomy" id="1737571"/>
    <lineage>
        <taxon>Bacteria</taxon>
        <taxon>Bacillati</taxon>
        <taxon>Bacillota</taxon>
        <taxon>Bacilli</taxon>
        <taxon>Bacillales</taxon>
        <taxon>Bacillaceae</taxon>
        <taxon>Niallia</taxon>
    </lineage>
</organism>
<dbReference type="EMBL" id="CP137640">
    <property type="protein sequence ID" value="WVX79123.1"/>
    <property type="molecule type" value="Genomic_DNA"/>
</dbReference>
<keyword evidence="2" id="KW-1185">Reference proteome</keyword>
<gene>
    <name evidence="1" type="ORF">R4Z09_17625</name>
</gene>
<sequence>MRKWLLFIWILALFVFVSGCGTEGKSSNHPEKELDHYDVVNMKAEVQEGDFIYRLVSEQKEYLDGQSVILYGELEYVGDQSEMTIQHATSPFYFPIEEKIRGIDIPYPMPEPLVTTTLKKGEPLRTEYTGGGAYSEEDKKAYVEFMKDFIENGFPTGYYIVNGYADFLVPKDGSQEPDKYYLEAQVDFKVK</sequence>
<protein>
    <submittedName>
        <fullName evidence="1">Uncharacterized protein</fullName>
    </submittedName>
</protein>
<evidence type="ECO:0000313" key="2">
    <source>
        <dbReference type="Proteomes" id="UP001357223"/>
    </source>
</evidence>